<dbReference type="RefSeq" id="WP_283372193.1">
    <property type="nucleotide sequence ID" value="NZ_JASHID010000036.1"/>
</dbReference>
<dbReference type="InterPro" id="IPR013321">
    <property type="entry name" value="Arc_rbn_hlx_hlx"/>
</dbReference>
<sequence>MSKKNHKEDATNLIKGLINSEDTTPQQQVVIQPVIEKKAKETVEKTTIDIETELLTRAKMYGVKNKKTLRSMVEQALREFLEKYDS</sequence>
<organism evidence="1 2">
    <name type="scientific">Flectobacillus longus</name>
    <dbReference type="NCBI Taxonomy" id="2984207"/>
    <lineage>
        <taxon>Bacteria</taxon>
        <taxon>Pseudomonadati</taxon>
        <taxon>Bacteroidota</taxon>
        <taxon>Cytophagia</taxon>
        <taxon>Cytophagales</taxon>
        <taxon>Flectobacillaceae</taxon>
        <taxon>Flectobacillus</taxon>
    </lineage>
</organism>
<gene>
    <name evidence="1" type="ORF">QM480_24695</name>
</gene>
<reference evidence="1 2" key="1">
    <citation type="submission" date="2023-05" db="EMBL/GenBank/DDBJ databases">
        <title>Novel species of genus Flectobacillus isolated from stream in China.</title>
        <authorList>
            <person name="Lu H."/>
        </authorList>
    </citation>
    <scope>NUCLEOTIDE SEQUENCE [LARGE SCALE GENOMIC DNA]</scope>
    <source>
        <strain evidence="1 2">DC10W</strain>
    </source>
</reference>
<name>A0ABT6YVU0_9BACT</name>
<accession>A0ABT6YVU0</accession>
<comment type="caution">
    <text evidence="1">The sequence shown here is derived from an EMBL/GenBank/DDBJ whole genome shotgun (WGS) entry which is preliminary data.</text>
</comment>
<protein>
    <recommendedName>
        <fullName evidence="3">CopG family transcriptional regulator</fullName>
    </recommendedName>
</protein>
<dbReference type="InterPro" id="IPR010985">
    <property type="entry name" value="Ribbon_hlx_hlx"/>
</dbReference>
<dbReference type="Proteomes" id="UP001236569">
    <property type="component" value="Unassembled WGS sequence"/>
</dbReference>
<evidence type="ECO:0008006" key="3">
    <source>
        <dbReference type="Google" id="ProtNLM"/>
    </source>
</evidence>
<dbReference type="SUPFAM" id="SSF47598">
    <property type="entry name" value="Ribbon-helix-helix"/>
    <property type="match status" value="1"/>
</dbReference>
<evidence type="ECO:0000313" key="1">
    <source>
        <dbReference type="EMBL" id="MDI9867567.1"/>
    </source>
</evidence>
<keyword evidence="2" id="KW-1185">Reference proteome</keyword>
<proteinExistence type="predicted"/>
<evidence type="ECO:0000313" key="2">
    <source>
        <dbReference type="Proteomes" id="UP001236569"/>
    </source>
</evidence>
<dbReference type="Gene3D" id="1.10.1220.10">
    <property type="entry name" value="Met repressor-like"/>
    <property type="match status" value="1"/>
</dbReference>
<dbReference type="EMBL" id="JASHID010000036">
    <property type="protein sequence ID" value="MDI9867567.1"/>
    <property type="molecule type" value="Genomic_DNA"/>
</dbReference>